<dbReference type="SUPFAM" id="SSF53448">
    <property type="entry name" value="Nucleotide-diphospho-sugar transferases"/>
    <property type="match status" value="1"/>
</dbReference>
<dbReference type="GO" id="GO:1902758">
    <property type="term" value="P:bis(molybdopterin guanine dinucleotide)molybdenum biosynthetic process"/>
    <property type="evidence" value="ECO:0007669"/>
    <property type="project" value="TreeGrafter"/>
</dbReference>
<dbReference type="CDD" id="cd02503">
    <property type="entry name" value="MobA"/>
    <property type="match status" value="1"/>
</dbReference>
<evidence type="ECO:0000256" key="5">
    <source>
        <dbReference type="ARBA" id="ARBA00022842"/>
    </source>
</evidence>
<dbReference type="OrthoDB" id="9788394at2"/>
<dbReference type="GO" id="GO:0016779">
    <property type="term" value="F:nucleotidyltransferase activity"/>
    <property type="evidence" value="ECO:0007669"/>
    <property type="project" value="TreeGrafter"/>
</dbReference>
<accession>A0A148KN74</accession>
<feature type="domain" description="MobA-like NTP transferase" evidence="8">
    <location>
        <begin position="8"/>
        <end position="124"/>
    </location>
</feature>
<dbReference type="GO" id="GO:0046872">
    <property type="term" value="F:metal ion binding"/>
    <property type="evidence" value="ECO:0007669"/>
    <property type="project" value="UniProtKB-KW"/>
</dbReference>
<keyword evidence="3" id="KW-0479">Metal-binding</keyword>
<evidence type="ECO:0000256" key="2">
    <source>
        <dbReference type="ARBA" id="ARBA00022679"/>
    </source>
</evidence>
<name>A0A148KN74_9ALTE</name>
<evidence type="ECO:0000256" key="4">
    <source>
        <dbReference type="ARBA" id="ARBA00022741"/>
    </source>
</evidence>
<keyword evidence="4" id="KW-0547">Nucleotide-binding</keyword>
<evidence type="ECO:0000313" key="10">
    <source>
        <dbReference type="Proteomes" id="UP000070299"/>
    </source>
</evidence>
<evidence type="ECO:0000256" key="7">
    <source>
        <dbReference type="ARBA" id="ARBA00023150"/>
    </source>
</evidence>
<sequence>MANTALIAVVLAGGKSSRMGQDKSMLYSSKLQASLLQQSISLLTQLAHCEVVISSNTYAGGVKDIIPECGPLSGIHAVLNQAGLQPVNGYLFIPVDMPKLSLRLLESLLLFGEQQQCAAYANNSFLPCYLPVDHHKQNKLLTVLNQQLQSKDWSVRRLLAHLGARSMPWQDDEQLVNINNPQDWQQHCV</sequence>
<organism evidence="9 10">
    <name type="scientific">Paraglaciecola hydrolytica</name>
    <dbReference type="NCBI Taxonomy" id="1799789"/>
    <lineage>
        <taxon>Bacteria</taxon>
        <taxon>Pseudomonadati</taxon>
        <taxon>Pseudomonadota</taxon>
        <taxon>Gammaproteobacteria</taxon>
        <taxon>Alteromonadales</taxon>
        <taxon>Alteromonadaceae</taxon>
        <taxon>Paraglaciecola</taxon>
    </lineage>
</organism>
<dbReference type="InterPro" id="IPR025877">
    <property type="entry name" value="MobA-like_NTP_Trfase"/>
</dbReference>
<evidence type="ECO:0000256" key="3">
    <source>
        <dbReference type="ARBA" id="ARBA00022723"/>
    </source>
</evidence>
<dbReference type="RefSeq" id="WP_157884347.1">
    <property type="nucleotide sequence ID" value="NZ_LSNE01000009.1"/>
</dbReference>
<keyword evidence="10" id="KW-1185">Reference proteome</keyword>
<dbReference type="PANTHER" id="PTHR19136">
    <property type="entry name" value="MOLYBDENUM COFACTOR GUANYLYLTRANSFERASE"/>
    <property type="match status" value="1"/>
</dbReference>
<evidence type="ECO:0000259" key="8">
    <source>
        <dbReference type="Pfam" id="PF12804"/>
    </source>
</evidence>
<keyword evidence="2" id="KW-0808">Transferase</keyword>
<gene>
    <name evidence="9" type="ORF">AX660_19475</name>
</gene>
<keyword evidence="6" id="KW-0342">GTP-binding</keyword>
<dbReference type="EMBL" id="LSNE01000009">
    <property type="protein sequence ID" value="KXI27731.1"/>
    <property type="molecule type" value="Genomic_DNA"/>
</dbReference>
<dbReference type="Proteomes" id="UP000070299">
    <property type="component" value="Unassembled WGS sequence"/>
</dbReference>
<reference evidence="10" key="1">
    <citation type="submission" date="2016-02" db="EMBL/GenBank/DDBJ databases">
        <authorList>
            <person name="Schultz-Johansen M."/>
            <person name="Glaring M.A."/>
            <person name="Bech P.K."/>
            <person name="Stougaard P."/>
        </authorList>
    </citation>
    <scope>NUCLEOTIDE SEQUENCE [LARGE SCALE GENOMIC DNA]</scope>
    <source>
        <strain evidence="10">S66</strain>
    </source>
</reference>
<evidence type="ECO:0000313" key="9">
    <source>
        <dbReference type="EMBL" id="KXI27731.1"/>
    </source>
</evidence>
<dbReference type="GO" id="GO:0005525">
    <property type="term" value="F:GTP binding"/>
    <property type="evidence" value="ECO:0007669"/>
    <property type="project" value="UniProtKB-KW"/>
</dbReference>
<proteinExistence type="predicted"/>
<dbReference type="Pfam" id="PF12804">
    <property type="entry name" value="NTP_transf_3"/>
    <property type="match status" value="1"/>
</dbReference>
<protein>
    <recommendedName>
        <fullName evidence="8">MobA-like NTP transferase domain-containing protein</fullName>
    </recommendedName>
</protein>
<dbReference type="InterPro" id="IPR029044">
    <property type="entry name" value="Nucleotide-diphossugar_trans"/>
</dbReference>
<dbReference type="Gene3D" id="3.90.550.10">
    <property type="entry name" value="Spore Coat Polysaccharide Biosynthesis Protein SpsA, Chain A"/>
    <property type="match status" value="1"/>
</dbReference>
<keyword evidence="1" id="KW-0963">Cytoplasm</keyword>
<evidence type="ECO:0000256" key="6">
    <source>
        <dbReference type="ARBA" id="ARBA00023134"/>
    </source>
</evidence>
<comment type="caution">
    <text evidence="9">The sequence shown here is derived from an EMBL/GenBank/DDBJ whole genome shotgun (WGS) entry which is preliminary data.</text>
</comment>
<dbReference type="InterPro" id="IPR013482">
    <property type="entry name" value="Molybde_CF_guanTrfase"/>
</dbReference>
<dbReference type="STRING" id="1799789.AX660_19475"/>
<keyword evidence="5" id="KW-0460">Magnesium</keyword>
<keyword evidence="7" id="KW-0501">Molybdenum cofactor biosynthesis</keyword>
<dbReference type="AlphaFoldDB" id="A0A148KN74"/>
<evidence type="ECO:0000256" key="1">
    <source>
        <dbReference type="ARBA" id="ARBA00022490"/>
    </source>
</evidence>
<dbReference type="PANTHER" id="PTHR19136:SF81">
    <property type="entry name" value="MOLYBDENUM COFACTOR GUANYLYLTRANSFERASE"/>
    <property type="match status" value="1"/>
</dbReference>